<proteinExistence type="predicted"/>
<evidence type="ECO:0000256" key="1">
    <source>
        <dbReference type="SAM" id="MobiDB-lite"/>
    </source>
</evidence>
<dbReference type="RefSeq" id="WP_277538428.1">
    <property type="nucleotide sequence ID" value="NZ_JAPDIA010000009.1"/>
</dbReference>
<protein>
    <submittedName>
        <fullName evidence="3">Uncharacterized protein</fullName>
    </submittedName>
</protein>
<feature type="signal peptide" evidence="2">
    <location>
        <begin position="1"/>
        <end position="29"/>
    </location>
</feature>
<feature type="region of interest" description="Disordered" evidence="1">
    <location>
        <begin position="127"/>
        <end position="154"/>
    </location>
</feature>
<comment type="caution">
    <text evidence="3">The sequence shown here is derived from an EMBL/GenBank/DDBJ whole genome shotgun (WGS) entry which is preliminary data.</text>
</comment>
<accession>A0A9X4KZS4</accession>
<keyword evidence="2" id="KW-0732">Signal</keyword>
<organism evidence="3 4">
    <name type="scientific">Cohnella rhizosphaerae</name>
    <dbReference type="NCBI Taxonomy" id="1457232"/>
    <lineage>
        <taxon>Bacteria</taxon>
        <taxon>Bacillati</taxon>
        <taxon>Bacillota</taxon>
        <taxon>Bacilli</taxon>
        <taxon>Bacillales</taxon>
        <taxon>Paenibacillaceae</taxon>
        <taxon>Cohnella</taxon>
    </lineage>
</organism>
<name>A0A9X4KZS4_9BACL</name>
<feature type="region of interest" description="Disordered" evidence="1">
    <location>
        <begin position="36"/>
        <end position="57"/>
    </location>
</feature>
<sequence length="154" mass="16603">MHPISAHQIRKSSFSVFLAMCLLLSTVLANTAAPGRANAEGPDPAQRVPVNPYPSPAVDSALAKHDLTAAPSPLDNPLKGFAPFYPWDNETSLPHSLEWFYVPLKAVMNGPNSFTFDSGIEPQAECDCRQRQSGGASRLSGVPRRGRRDPAVHA</sequence>
<dbReference type="AlphaFoldDB" id="A0A9X4KZS4"/>
<evidence type="ECO:0000313" key="4">
    <source>
        <dbReference type="Proteomes" id="UP001153404"/>
    </source>
</evidence>
<keyword evidence="4" id="KW-1185">Reference proteome</keyword>
<reference evidence="3" key="1">
    <citation type="submission" date="2022-10" db="EMBL/GenBank/DDBJ databases">
        <title>Comparative genomic analysis of Cohnella hashimotonis sp. nov., isolated from the International Space Station.</title>
        <authorList>
            <person name="Simpson A."/>
            <person name="Venkateswaran K."/>
        </authorList>
    </citation>
    <scope>NUCLEOTIDE SEQUENCE</scope>
    <source>
        <strain evidence="3">DSM 28161</strain>
    </source>
</reference>
<gene>
    <name evidence="3" type="ORF">OMP40_35085</name>
</gene>
<feature type="chain" id="PRO_5040998111" evidence="2">
    <location>
        <begin position="30"/>
        <end position="154"/>
    </location>
</feature>
<evidence type="ECO:0000313" key="3">
    <source>
        <dbReference type="EMBL" id="MDG0813932.1"/>
    </source>
</evidence>
<dbReference type="Proteomes" id="UP001153404">
    <property type="component" value="Unassembled WGS sequence"/>
</dbReference>
<dbReference type="EMBL" id="JAPDIA010000009">
    <property type="protein sequence ID" value="MDG0813932.1"/>
    <property type="molecule type" value="Genomic_DNA"/>
</dbReference>
<evidence type="ECO:0000256" key="2">
    <source>
        <dbReference type="SAM" id="SignalP"/>
    </source>
</evidence>